<evidence type="ECO:0000313" key="2">
    <source>
        <dbReference type="EMBL" id="MET4683739.1"/>
    </source>
</evidence>
<sequence>MTRTIGERRADAVAACRDRFVGKTYDPSANRDCLRLAGHAAHKMGRKVSLTKGLRYSSEAGGLRMMRKLGFASLLDAVDAAGFQRIAPAMTRPGDLIALKTETDNAFGCALTVAFDNGRVIGFLDGVGAVCRVDDPDAYIAAWRIVDDGRQESGTSENVPIDTN</sequence>
<evidence type="ECO:0000313" key="3">
    <source>
        <dbReference type="Proteomes" id="UP001549313"/>
    </source>
</evidence>
<organism evidence="2 3">
    <name type="scientific">Brevundimonas faecalis</name>
    <dbReference type="NCBI Taxonomy" id="947378"/>
    <lineage>
        <taxon>Bacteria</taxon>
        <taxon>Pseudomonadati</taxon>
        <taxon>Pseudomonadota</taxon>
        <taxon>Alphaproteobacteria</taxon>
        <taxon>Caulobacterales</taxon>
        <taxon>Caulobacteraceae</taxon>
        <taxon>Brevundimonas</taxon>
    </lineage>
</organism>
<dbReference type="EMBL" id="JBEPTF010000002">
    <property type="protein sequence ID" value="MET4683739.1"/>
    <property type="molecule type" value="Genomic_DNA"/>
</dbReference>
<name>A0ABV2RAY4_9CAUL</name>
<dbReference type="Proteomes" id="UP001549313">
    <property type="component" value="Unassembled WGS sequence"/>
</dbReference>
<dbReference type="RefSeq" id="WP_354088694.1">
    <property type="nucleotide sequence ID" value="NZ_JBEPTF010000002.1"/>
</dbReference>
<proteinExistence type="predicted"/>
<gene>
    <name evidence="2" type="ORF">ABIE19_001669</name>
</gene>
<evidence type="ECO:0000259" key="1">
    <source>
        <dbReference type="Pfam" id="PF22262"/>
    </source>
</evidence>
<dbReference type="Pfam" id="PF22262">
    <property type="entry name" value="DUF6950"/>
    <property type="match status" value="1"/>
</dbReference>
<reference evidence="2 3" key="1">
    <citation type="submission" date="2024-06" db="EMBL/GenBank/DDBJ databases">
        <title>Sorghum-associated microbial communities from plants grown in Nebraska, USA.</title>
        <authorList>
            <person name="Schachtman D."/>
        </authorList>
    </citation>
    <scope>NUCLEOTIDE SEQUENCE [LARGE SCALE GENOMIC DNA]</scope>
    <source>
        <strain evidence="2 3">2814</strain>
    </source>
</reference>
<dbReference type="InterPro" id="IPR053802">
    <property type="entry name" value="DUF6950"/>
</dbReference>
<keyword evidence="3" id="KW-1185">Reference proteome</keyword>
<accession>A0ABV2RAY4</accession>
<feature type="domain" description="DUF6950" evidence="1">
    <location>
        <begin position="12"/>
        <end position="144"/>
    </location>
</feature>
<protein>
    <recommendedName>
        <fullName evidence="1">DUF6950 domain-containing protein</fullName>
    </recommendedName>
</protein>
<comment type="caution">
    <text evidence="2">The sequence shown here is derived from an EMBL/GenBank/DDBJ whole genome shotgun (WGS) entry which is preliminary data.</text>
</comment>